<keyword evidence="2 5" id="KW-0238">DNA-binding</keyword>
<dbReference type="PRINTS" id="PR00031">
    <property type="entry name" value="HTHREPRESSR"/>
</dbReference>
<dbReference type="SMART" id="SM00389">
    <property type="entry name" value="HOX"/>
    <property type="match status" value="1"/>
</dbReference>
<evidence type="ECO:0000259" key="8">
    <source>
        <dbReference type="PROSITE" id="PS50071"/>
    </source>
</evidence>
<accession>A0AA39HJG3</accession>
<dbReference type="PROSITE" id="PS00027">
    <property type="entry name" value="HOMEOBOX_1"/>
    <property type="match status" value="1"/>
</dbReference>
<feature type="region of interest" description="Disordered" evidence="7">
    <location>
        <begin position="162"/>
        <end position="187"/>
    </location>
</feature>
<dbReference type="AlphaFoldDB" id="A0AA39HJG3"/>
<name>A0AA39HJG3_9BILA</name>
<proteinExistence type="predicted"/>
<dbReference type="InterPro" id="IPR009057">
    <property type="entry name" value="Homeodomain-like_sf"/>
</dbReference>
<dbReference type="CDD" id="cd00086">
    <property type="entry name" value="homeodomain"/>
    <property type="match status" value="1"/>
</dbReference>
<evidence type="ECO:0000313" key="9">
    <source>
        <dbReference type="EMBL" id="KAK0406988.1"/>
    </source>
</evidence>
<dbReference type="PANTHER" id="PTHR24329">
    <property type="entry name" value="HOMEOBOX PROTEIN ARISTALESS"/>
    <property type="match status" value="1"/>
</dbReference>
<dbReference type="InterPro" id="IPR000047">
    <property type="entry name" value="HTH_motif"/>
</dbReference>
<evidence type="ECO:0000256" key="6">
    <source>
        <dbReference type="RuleBase" id="RU000682"/>
    </source>
</evidence>
<evidence type="ECO:0000313" key="10">
    <source>
        <dbReference type="Proteomes" id="UP001175271"/>
    </source>
</evidence>
<feature type="region of interest" description="Disordered" evidence="7">
    <location>
        <begin position="75"/>
        <end position="106"/>
    </location>
</feature>
<organism evidence="9 10">
    <name type="scientific">Steinernema hermaphroditum</name>
    <dbReference type="NCBI Taxonomy" id="289476"/>
    <lineage>
        <taxon>Eukaryota</taxon>
        <taxon>Metazoa</taxon>
        <taxon>Ecdysozoa</taxon>
        <taxon>Nematoda</taxon>
        <taxon>Chromadorea</taxon>
        <taxon>Rhabditida</taxon>
        <taxon>Tylenchina</taxon>
        <taxon>Panagrolaimomorpha</taxon>
        <taxon>Strongyloidoidea</taxon>
        <taxon>Steinernematidae</taxon>
        <taxon>Steinernema</taxon>
    </lineage>
</organism>
<dbReference type="Proteomes" id="UP001175271">
    <property type="component" value="Unassembled WGS sequence"/>
</dbReference>
<dbReference type="InterPro" id="IPR001356">
    <property type="entry name" value="HD"/>
</dbReference>
<feature type="DNA-binding region" description="Homeobox" evidence="5">
    <location>
        <begin position="104"/>
        <end position="163"/>
    </location>
</feature>
<dbReference type="GO" id="GO:0005634">
    <property type="term" value="C:nucleus"/>
    <property type="evidence" value="ECO:0007669"/>
    <property type="project" value="UniProtKB-SubCell"/>
</dbReference>
<evidence type="ECO:0000256" key="5">
    <source>
        <dbReference type="PROSITE-ProRule" id="PRU00108"/>
    </source>
</evidence>
<dbReference type="InterPro" id="IPR050649">
    <property type="entry name" value="Paired_Homeobox_TFs"/>
</dbReference>
<gene>
    <name evidence="9" type="ORF">QR680_018932</name>
</gene>
<sequence>MNMTQLLTNPSDPSEMAKQLLDLHQKMFGTTSTSLSEKKPFISPFAIESLTAKPEVTVSPVKELCRTPEKSGLCQLDSIPSVSESGHLSPDEAGSPDENGKRKQRRYRTTFNAYQLDELEKVFARTHYPDVGTREDLATRVGLTEARVQVWFQNRRAKWRKQDRTHHHPYAHPPPHHGIVSSPQLTPQPPMQNPLQMAMLQNAMLQASVDPSNLFAALGAQQISFPAEIFLPQPPSTNRTPSPSSDDRSGGNPSPSPSLVQQQLIAANYFKQFQQIALNNMITVSGVGEKKIVVD</sequence>
<dbReference type="GO" id="GO:0000981">
    <property type="term" value="F:DNA-binding transcription factor activity, RNA polymerase II-specific"/>
    <property type="evidence" value="ECO:0007669"/>
    <property type="project" value="InterPro"/>
</dbReference>
<comment type="subcellular location">
    <subcellularLocation>
        <location evidence="1 5 6">Nucleus</location>
    </subcellularLocation>
</comment>
<dbReference type="Pfam" id="PF00046">
    <property type="entry name" value="Homeodomain"/>
    <property type="match status" value="1"/>
</dbReference>
<reference evidence="9" key="1">
    <citation type="submission" date="2023-06" db="EMBL/GenBank/DDBJ databases">
        <title>Genomic analysis of the entomopathogenic nematode Steinernema hermaphroditum.</title>
        <authorList>
            <person name="Schwarz E.M."/>
            <person name="Heppert J.K."/>
            <person name="Baniya A."/>
            <person name="Schwartz H.T."/>
            <person name="Tan C.-H."/>
            <person name="Antoshechkin I."/>
            <person name="Sternberg P.W."/>
            <person name="Goodrich-Blair H."/>
            <person name="Dillman A.R."/>
        </authorList>
    </citation>
    <scope>NUCLEOTIDE SEQUENCE</scope>
    <source>
        <strain evidence="9">PS9179</strain>
        <tissue evidence="9">Whole animal</tissue>
    </source>
</reference>
<evidence type="ECO:0000256" key="4">
    <source>
        <dbReference type="ARBA" id="ARBA00023242"/>
    </source>
</evidence>
<dbReference type="SUPFAM" id="SSF46689">
    <property type="entry name" value="Homeodomain-like"/>
    <property type="match status" value="1"/>
</dbReference>
<dbReference type="InterPro" id="IPR017970">
    <property type="entry name" value="Homeobox_CS"/>
</dbReference>
<dbReference type="GO" id="GO:0000977">
    <property type="term" value="F:RNA polymerase II transcription regulatory region sequence-specific DNA binding"/>
    <property type="evidence" value="ECO:0007669"/>
    <property type="project" value="TreeGrafter"/>
</dbReference>
<dbReference type="Gene3D" id="1.10.10.60">
    <property type="entry name" value="Homeodomain-like"/>
    <property type="match status" value="1"/>
</dbReference>
<dbReference type="FunFam" id="1.10.10.60:FF:000291">
    <property type="entry name" value="ALX homeobox protein 1"/>
    <property type="match status" value="1"/>
</dbReference>
<keyword evidence="4 5" id="KW-0539">Nucleus</keyword>
<keyword evidence="10" id="KW-1185">Reference proteome</keyword>
<evidence type="ECO:0000256" key="7">
    <source>
        <dbReference type="SAM" id="MobiDB-lite"/>
    </source>
</evidence>
<dbReference type="PROSITE" id="PS50071">
    <property type="entry name" value="HOMEOBOX_2"/>
    <property type="match status" value="1"/>
</dbReference>
<evidence type="ECO:0000256" key="2">
    <source>
        <dbReference type="ARBA" id="ARBA00023125"/>
    </source>
</evidence>
<comment type="caution">
    <text evidence="9">The sequence shown here is derived from an EMBL/GenBank/DDBJ whole genome shotgun (WGS) entry which is preliminary data.</text>
</comment>
<dbReference type="EMBL" id="JAUCMV010000004">
    <property type="protein sequence ID" value="KAK0406988.1"/>
    <property type="molecule type" value="Genomic_DNA"/>
</dbReference>
<feature type="region of interest" description="Disordered" evidence="7">
    <location>
        <begin position="228"/>
        <end position="259"/>
    </location>
</feature>
<feature type="domain" description="Homeobox" evidence="8">
    <location>
        <begin position="102"/>
        <end position="162"/>
    </location>
</feature>
<evidence type="ECO:0000256" key="3">
    <source>
        <dbReference type="ARBA" id="ARBA00023155"/>
    </source>
</evidence>
<protein>
    <recommendedName>
        <fullName evidence="8">Homeobox domain-containing protein</fullName>
    </recommendedName>
</protein>
<keyword evidence="3 5" id="KW-0371">Homeobox</keyword>
<dbReference type="PANTHER" id="PTHR24329:SF543">
    <property type="entry name" value="FI01017P-RELATED"/>
    <property type="match status" value="1"/>
</dbReference>
<evidence type="ECO:0000256" key="1">
    <source>
        <dbReference type="ARBA" id="ARBA00004123"/>
    </source>
</evidence>